<evidence type="ECO:0000313" key="2">
    <source>
        <dbReference type="EMBL" id="QJA46399.1"/>
    </source>
</evidence>
<evidence type="ECO:0000313" key="3">
    <source>
        <dbReference type="EMBL" id="QJH93875.1"/>
    </source>
</evidence>
<feature type="domain" description="DUF6948" evidence="1">
    <location>
        <begin position="30"/>
        <end position="114"/>
    </location>
</feature>
<dbReference type="EMBL" id="MT144010">
    <property type="protein sequence ID" value="QJA46399.1"/>
    <property type="molecule type" value="Genomic_DNA"/>
</dbReference>
<dbReference type="AlphaFoldDB" id="A0A6H1ZG07"/>
<accession>A0A6H1ZG07</accession>
<dbReference type="InterPro" id="IPR054226">
    <property type="entry name" value="DUF6948"/>
</dbReference>
<name>A0A6H1ZG07_9ZZZZ</name>
<dbReference type="EMBL" id="MT144592">
    <property type="protein sequence ID" value="QJH93875.1"/>
    <property type="molecule type" value="Genomic_DNA"/>
</dbReference>
<dbReference type="Pfam" id="PF22253">
    <property type="entry name" value="DUF6948"/>
    <property type="match status" value="1"/>
</dbReference>
<protein>
    <recommendedName>
        <fullName evidence="1">DUF6948 domain-containing protein</fullName>
    </recommendedName>
</protein>
<reference evidence="2" key="1">
    <citation type="submission" date="2020-03" db="EMBL/GenBank/DDBJ databases">
        <title>The deep terrestrial virosphere.</title>
        <authorList>
            <person name="Holmfeldt K."/>
            <person name="Nilsson E."/>
            <person name="Simone D."/>
            <person name="Lopez-Fernandez M."/>
            <person name="Wu X."/>
            <person name="de Brujin I."/>
            <person name="Lundin D."/>
            <person name="Andersson A."/>
            <person name="Bertilsson S."/>
            <person name="Dopson M."/>
        </authorList>
    </citation>
    <scope>NUCLEOTIDE SEQUENCE</scope>
    <source>
        <strain evidence="2">TM448A00411</strain>
        <strain evidence="3">TM448B00141</strain>
    </source>
</reference>
<sequence>MKQPEVIKIDDVEYVKKSSVNIPATTLSGMKYCIVRTYSAGVFAGYVESRNGQEVVMRQARRIWYWAGAASLSQLAMEGTSSPGNCKFPVPVDRVELLNAIEILDCTNMAQKSIQEVAIWRK</sequence>
<organism evidence="2">
    <name type="scientific">viral metagenome</name>
    <dbReference type="NCBI Taxonomy" id="1070528"/>
    <lineage>
        <taxon>unclassified sequences</taxon>
        <taxon>metagenomes</taxon>
        <taxon>organismal metagenomes</taxon>
    </lineage>
</organism>
<proteinExistence type="predicted"/>
<evidence type="ECO:0000259" key="1">
    <source>
        <dbReference type="Pfam" id="PF22253"/>
    </source>
</evidence>
<gene>
    <name evidence="2" type="ORF">TM448A00411_0001</name>
    <name evidence="3" type="ORF">TM448B00141_0061</name>
</gene>